<dbReference type="SMART" id="SM00848">
    <property type="entry name" value="Inhibitor_I29"/>
    <property type="match status" value="1"/>
</dbReference>
<sequence>MKFWMQKKQLVNGIMYHLNLRVKTTSCSEDNNILTDCQQEESQPQEICKVQIHRSFADSSPLNAKVVRSECDHNILLGEPEEVSVETEVIREAANFAAQRIDAMSNSIYKQILVRILDATSQIVAGIKMNLKLELGNTECMKNMHKQTNCGVVSKNAEKMICRVSVWSQPWKQNSSKPSMKLTSFSCGPFYRTKRSFVGGESPIDTNDKRITDLTNYIEDELTSRSNSQYTKTIAQVVNATTQVVSGTLTRVTVEVADTNCLKSDNKPKSECSATNQGQQICTLAIWEQPWLHKKEITQSECHSKQNNHAQTLRQKRMTAEILGLEGTREEVQSFLDFMQRENKDYKSSAETARRFRIFRANMKKAAFLQKHEQGTATYGATIFADLTTEEFKKYLGFKANPEHNVGRKMAAIPNITLPKEFDWRDYKVVTPVKNQGACGSCWAFSVTGNIEGLWALKNKELLSLSEQELVDCDNYDKGCLGGEFDTAYRAIETIGGLETETDYPYKGWLGKCHINSSEIKVSISGAVNVSQDEKDIAKYLIANGPISVALNANAMQFYMGGVSHPLRFLCSPSNLDHAVLLVGYGVHRTRFTHKNLPYWLIKNSWGTRWGNQGYYMLYRGDGSCGVNQMPTTAVL</sequence>
<evidence type="ECO:0000256" key="3">
    <source>
        <dbReference type="ARBA" id="ARBA00022670"/>
    </source>
</evidence>
<keyword evidence="7" id="KW-0865">Zymogen</keyword>
<dbReference type="InterPro" id="IPR039417">
    <property type="entry name" value="Peptidase_C1A_papain-like"/>
</dbReference>
<dbReference type="SUPFAM" id="SSF54001">
    <property type="entry name" value="Cysteine proteinases"/>
    <property type="match status" value="1"/>
</dbReference>
<keyword evidence="4" id="KW-0732">Signal</keyword>
<keyword evidence="9" id="KW-0325">Glycoprotein</keyword>
<dbReference type="Pfam" id="PF00112">
    <property type="entry name" value="Peptidase_C1"/>
    <property type="match status" value="1"/>
</dbReference>
<dbReference type="PROSITE" id="PS00639">
    <property type="entry name" value="THIOL_PROTEASE_HIS"/>
    <property type="match status" value="1"/>
</dbReference>
<dbReference type="InterPro" id="IPR000010">
    <property type="entry name" value="Cystatin_dom"/>
</dbReference>
<evidence type="ECO:0000256" key="1">
    <source>
        <dbReference type="ARBA" id="ARBA00008455"/>
    </source>
</evidence>
<dbReference type="SUPFAM" id="SSF54403">
    <property type="entry name" value="Cystatin/monellin"/>
    <property type="match status" value="3"/>
</dbReference>
<dbReference type="GO" id="GO:0006508">
    <property type="term" value="P:proteolysis"/>
    <property type="evidence" value="ECO:0007669"/>
    <property type="project" value="UniProtKB-KW"/>
</dbReference>
<feature type="domain" description="Cathepsin propeptide inhibitor" evidence="12">
    <location>
        <begin position="335"/>
        <end position="392"/>
    </location>
</feature>
<keyword evidence="6" id="KW-0788">Thiol protease</keyword>
<dbReference type="Pfam" id="PF08246">
    <property type="entry name" value="Inhibitor_I29"/>
    <property type="match status" value="1"/>
</dbReference>
<dbReference type="PROSITE" id="PS00287">
    <property type="entry name" value="CYSTATIN"/>
    <property type="match status" value="1"/>
</dbReference>
<evidence type="ECO:0000256" key="8">
    <source>
        <dbReference type="ARBA" id="ARBA00023157"/>
    </source>
</evidence>
<evidence type="ECO:0000259" key="12">
    <source>
        <dbReference type="SMART" id="SM00848"/>
    </source>
</evidence>
<dbReference type="FunFam" id="3.90.70.10:FF:000130">
    <property type="entry name" value="Cysteine proteinase 1"/>
    <property type="match status" value="1"/>
</dbReference>
<evidence type="ECO:0000256" key="9">
    <source>
        <dbReference type="ARBA" id="ARBA00023180"/>
    </source>
</evidence>
<protein>
    <submittedName>
        <fullName evidence="13">Cysteine proteinase cg12163 isoform x1</fullName>
    </submittedName>
</protein>
<feature type="domain" description="Peptidase C1A papain C-terminal" evidence="11">
    <location>
        <begin position="418"/>
        <end position="635"/>
    </location>
</feature>
<dbReference type="AlphaFoldDB" id="A0A171AKA1"/>
<keyword evidence="3" id="KW-0645">Protease</keyword>
<dbReference type="InterPro" id="IPR025660">
    <property type="entry name" value="Pept_his_AS"/>
</dbReference>
<dbReference type="PANTHER" id="PTHR12411">
    <property type="entry name" value="CYSTEINE PROTEASE FAMILY C1-RELATED"/>
    <property type="match status" value="1"/>
</dbReference>
<evidence type="ECO:0000259" key="10">
    <source>
        <dbReference type="SMART" id="SM00043"/>
    </source>
</evidence>
<feature type="domain" description="Cystatin" evidence="10">
    <location>
        <begin position="196"/>
        <end position="303"/>
    </location>
</feature>
<dbReference type="Pfam" id="PF00031">
    <property type="entry name" value="Cystatin"/>
    <property type="match status" value="3"/>
</dbReference>
<dbReference type="InterPro" id="IPR038765">
    <property type="entry name" value="Papain-like_cys_pep_sf"/>
</dbReference>
<dbReference type="InterPro" id="IPR000668">
    <property type="entry name" value="Peptidase_C1A_C"/>
</dbReference>
<evidence type="ECO:0000256" key="7">
    <source>
        <dbReference type="ARBA" id="ARBA00023145"/>
    </source>
</evidence>
<dbReference type="InterPro" id="IPR018073">
    <property type="entry name" value="Prot_inh_cystat_CS"/>
</dbReference>
<dbReference type="InterPro" id="IPR013201">
    <property type="entry name" value="Prot_inhib_I29"/>
</dbReference>
<accession>A0A171AKA1</accession>
<reference evidence="13" key="2">
    <citation type="journal article" date="2017" name="J. Med. Entomol.">
        <title>Transcriptome Analysis of the Triatoma infestans (Hemiptera: Reduviidae) Integument.</title>
        <authorList>
            <person name="Calderon-Fernandez G.M."/>
            <person name="Moriconi D.E."/>
            <person name="Dulbecco A.B."/>
            <person name="Juarez M.P."/>
        </authorList>
    </citation>
    <scope>NUCLEOTIDE SEQUENCE</scope>
    <source>
        <strain evidence="13">Int1</strain>
        <tissue evidence="13">Integument</tissue>
    </source>
</reference>
<dbReference type="InterPro" id="IPR046350">
    <property type="entry name" value="Cystatin_sf"/>
</dbReference>
<comment type="similarity">
    <text evidence="1">Belongs to the peptidase C1 family.</text>
</comment>
<proteinExistence type="inferred from homology"/>
<dbReference type="InterPro" id="IPR013128">
    <property type="entry name" value="Peptidase_C1A"/>
</dbReference>
<evidence type="ECO:0000256" key="5">
    <source>
        <dbReference type="ARBA" id="ARBA00022801"/>
    </source>
</evidence>
<evidence type="ECO:0000256" key="2">
    <source>
        <dbReference type="ARBA" id="ARBA00009403"/>
    </source>
</evidence>
<dbReference type="Gene3D" id="3.90.70.10">
    <property type="entry name" value="Cysteine proteinases"/>
    <property type="match status" value="1"/>
</dbReference>
<dbReference type="SMART" id="SM00645">
    <property type="entry name" value="Pept_C1"/>
    <property type="match status" value="1"/>
</dbReference>
<dbReference type="CDD" id="cd02248">
    <property type="entry name" value="Peptidase_C1A"/>
    <property type="match status" value="1"/>
</dbReference>
<dbReference type="Gene3D" id="3.10.450.10">
    <property type="match status" value="3"/>
</dbReference>
<reference evidence="13" key="1">
    <citation type="submission" date="2016-04" db="EMBL/GenBank/DDBJ databases">
        <authorList>
            <person name="Calderon-Fernandez G.M.Sr."/>
        </authorList>
    </citation>
    <scope>NUCLEOTIDE SEQUENCE</scope>
    <source>
        <strain evidence="13">Int1</strain>
        <tissue evidence="13">Integument</tissue>
    </source>
</reference>
<dbReference type="GO" id="GO:0008234">
    <property type="term" value="F:cysteine-type peptidase activity"/>
    <property type="evidence" value="ECO:0007669"/>
    <property type="project" value="UniProtKB-KW"/>
</dbReference>
<dbReference type="PRINTS" id="PR00705">
    <property type="entry name" value="PAPAIN"/>
</dbReference>
<dbReference type="PROSITE" id="PS00640">
    <property type="entry name" value="THIOL_PROTEASE_ASN"/>
    <property type="match status" value="1"/>
</dbReference>
<evidence type="ECO:0000313" key="13">
    <source>
        <dbReference type="EMBL" id="JAS02180.1"/>
    </source>
</evidence>
<name>A0A171AKA1_TRIIF</name>
<dbReference type="EMBL" id="GEMB01000962">
    <property type="protein sequence ID" value="JAS02180.1"/>
    <property type="molecule type" value="Transcribed_RNA"/>
</dbReference>
<evidence type="ECO:0000259" key="11">
    <source>
        <dbReference type="SMART" id="SM00645"/>
    </source>
</evidence>
<keyword evidence="8" id="KW-1015">Disulfide bond</keyword>
<dbReference type="InterPro" id="IPR000169">
    <property type="entry name" value="Pept_cys_AS"/>
</dbReference>
<evidence type="ECO:0000256" key="4">
    <source>
        <dbReference type="ARBA" id="ARBA00022729"/>
    </source>
</evidence>
<dbReference type="GO" id="GO:0004869">
    <property type="term" value="F:cysteine-type endopeptidase inhibitor activity"/>
    <property type="evidence" value="ECO:0007669"/>
    <property type="project" value="InterPro"/>
</dbReference>
<dbReference type="SMART" id="SM00043">
    <property type="entry name" value="CY"/>
    <property type="match status" value="2"/>
</dbReference>
<organism evidence="13">
    <name type="scientific">Triatoma infestans</name>
    <name type="common">Assassin bug</name>
    <dbReference type="NCBI Taxonomy" id="30076"/>
    <lineage>
        <taxon>Eukaryota</taxon>
        <taxon>Metazoa</taxon>
        <taxon>Ecdysozoa</taxon>
        <taxon>Arthropoda</taxon>
        <taxon>Hexapoda</taxon>
        <taxon>Insecta</taxon>
        <taxon>Pterygota</taxon>
        <taxon>Neoptera</taxon>
        <taxon>Paraneoptera</taxon>
        <taxon>Hemiptera</taxon>
        <taxon>Heteroptera</taxon>
        <taxon>Panheteroptera</taxon>
        <taxon>Cimicomorpha</taxon>
        <taxon>Reduviidae</taxon>
        <taxon>Triatominae</taxon>
        <taxon>Triatoma</taxon>
    </lineage>
</organism>
<evidence type="ECO:0000256" key="6">
    <source>
        <dbReference type="ARBA" id="ARBA00022807"/>
    </source>
</evidence>
<comment type="similarity">
    <text evidence="2">Belongs to the cystatin family.</text>
</comment>
<dbReference type="InterPro" id="IPR025661">
    <property type="entry name" value="Pept_asp_AS"/>
</dbReference>
<keyword evidence="5" id="KW-0378">Hydrolase</keyword>
<dbReference type="CDD" id="cd00042">
    <property type="entry name" value="CY"/>
    <property type="match status" value="2"/>
</dbReference>
<dbReference type="PROSITE" id="PS00139">
    <property type="entry name" value="THIOL_PROTEASE_CYS"/>
    <property type="match status" value="1"/>
</dbReference>
<feature type="domain" description="Cystatin" evidence="10">
    <location>
        <begin position="75"/>
        <end position="185"/>
    </location>
</feature>